<dbReference type="GO" id="GO:0033068">
    <property type="term" value="P:macrolide biosynthetic process"/>
    <property type="evidence" value="ECO:0007669"/>
    <property type="project" value="UniProtKB-ARBA"/>
</dbReference>
<dbReference type="InterPro" id="IPR013968">
    <property type="entry name" value="PKS_KR"/>
</dbReference>
<dbReference type="InterPro" id="IPR057326">
    <property type="entry name" value="KR_dom"/>
</dbReference>
<dbReference type="InterPro" id="IPR036736">
    <property type="entry name" value="ACP-like_sf"/>
</dbReference>
<dbReference type="InterPro" id="IPR020841">
    <property type="entry name" value="PKS_Beta-ketoAc_synthase_dom"/>
</dbReference>
<feature type="region of interest" description="Disordered" evidence="6">
    <location>
        <begin position="1339"/>
        <end position="1384"/>
    </location>
</feature>
<organism evidence="10 11">
    <name type="scientific">Streptomyces griseoviridis</name>
    <dbReference type="NCBI Taxonomy" id="45398"/>
    <lineage>
        <taxon>Bacteria</taxon>
        <taxon>Bacillati</taxon>
        <taxon>Actinomycetota</taxon>
        <taxon>Actinomycetes</taxon>
        <taxon>Kitasatosporales</taxon>
        <taxon>Streptomycetaceae</taxon>
        <taxon>Streptomyces</taxon>
    </lineage>
</organism>
<dbReference type="InterPro" id="IPR036291">
    <property type="entry name" value="NAD(P)-bd_dom_sf"/>
</dbReference>
<evidence type="ECO:0000259" key="9">
    <source>
        <dbReference type="PROSITE" id="PS52019"/>
    </source>
</evidence>
<keyword evidence="1" id="KW-0596">Phosphopantetheine</keyword>
<dbReference type="GO" id="GO:0004315">
    <property type="term" value="F:3-oxoacyl-[acyl-carrier-protein] synthase activity"/>
    <property type="evidence" value="ECO:0007669"/>
    <property type="project" value="InterPro"/>
</dbReference>
<dbReference type="SUPFAM" id="SSF51735">
    <property type="entry name" value="NAD(P)-binding Rossmann-fold domains"/>
    <property type="match status" value="2"/>
</dbReference>
<keyword evidence="4" id="KW-0012">Acyltransferase</keyword>
<feature type="compositionally biased region" description="Basic and acidic residues" evidence="6">
    <location>
        <begin position="2098"/>
        <end position="2109"/>
    </location>
</feature>
<evidence type="ECO:0000256" key="2">
    <source>
        <dbReference type="ARBA" id="ARBA00022553"/>
    </source>
</evidence>
<dbReference type="GO" id="GO:0031177">
    <property type="term" value="F:phosphopantetheine binding"/>
    <property type="evidence" value="ECO:0007669"/>
    <property type="project" value="InterPro"/>
</dbReference>
<evidence type="ECO:0000256" key="5">
    <source>
        <dbReference type="PROSITE-ProRule" id="PRU01363"/>
    </source>
</evidence>
<sequence>MSFVQQETSPAVDDPTAVAVVGASCRFGPLSSPAAYWDLLVRGETAVRSHGREELLALGHEPEHLERPGFVPAGCALSDADRFDAELFGFNPRQAEWLDPQQRVLLELAWSALEDAGLAPGDTPGTTGVFTSSARPTLPPVGITDLDAAGMARFSSADRDFTATRIAHRLGLTGPALTVQTACSSSLVGVHLAVESLLGEECDTALVGAVSLHLPQAGYPSSPGMILSPSGVCRPFDARADGTVFGNGGGAVVLRRLADALRDGDPVRAVVRGTAVNNDGADRQDYQAPSPRGQAAALSEALAVGAVAPGTVGLVEAHGTGTPLGDPVEFSALREAYGDGPGPAPCALGSAKSVVGHLNTAAGLAGLLKCVLALEQGIVPPQHGYETPNPLLGLATSRFFVPRTPQPWPVPRGPRRAAVSSFGIGGTNAHVVLEQAPPVPARDPEPAAGPVPLVLSARTPQALRASAERLAGHLESPDHTDSLDAVARTLREGRSRLPCRLAVVARDPAEAARVLRERAAGGAADEPATAVERAARAWEAGETDDVPVTGPRAGRPRRARLPGYPFDHSRSWPLGAPRDGRDGPAGRRADGPRGMVDRNTSTLRGISFERDLDPGEPLLADHVVAGRPVLPAAAFMEFVRAVSAAAAGAPPRRLEDLTFRQPAEAGGPLVLRAEVSGDETALTVTVTSAPPAAGAGTPESRVHVTARVPAPTDPAAAPAPPPAAVLAALRERCPSSLAPADLYALFARHSVHYGPLYQVVTDFSYGERDVVARVSSGAAGGTAGTALPPALLDGALQTVMGFLAHGGGASERYLPFAVERLDVYGPLPAEVVVHARPRRLAGGGARVRKFDLTLYDPDGGTRAELTGLALRPTVPAGGEPPAGGPAVRVLAPTDVPLPPARRSGPPVAPGPLVVLGGGPSLRDAVARHLGPATGLPEGDAAQAGRRIAAVAGGASSPGRPVVVWLGACAAAGGGPDTAVERLRDAVALLRELLRPLARTGAVIRVPYPAGDPGHGALGAGLAALGRSLARENPRFDLCAVGLPDGFPDDRTAAVLAAEAGTPAPGTRHVLVDAGGGRRTPVLRPAAPRAGGGPGLRERGRYWINGHGRLAALLAEHLLTSYRAEVLLTGRRDRTSGDPAWERLRALAARTGGSVEHLVADTTDAAALAAVAARLTAEGRPPHGVFHCAGVLRDGFLLTKDPAAAVAVAGPKVRGTAALDAATAGFDLDFFVAYSSVSAALGSEGQADYAFANAAMDRIAVDRAAAVRAGTRTGRTLSVAWPYWADGGMEMPGDPAELLAPTGAVPLPARTGLDVLETLLRADPDGPVCPLVFYGDPAGPPASLLPGPDAHTGAGADHDGVDGGDGTAAGPPPVRSATGDGTAPEDPLLAVVRGVLAEVTGHPLRAVAADTLFDDLGIDSLTGIRAVERLSERFGRLPRTLLFECRSAAEIVAHLRAEVPESRLEHATAPGPDEQAPPSADVPAGPPVQIPVPVPVPARGDGTEHDPAAGDDGAVAVIGIAGRFPQADGLEEFWRNLLDGRDCVTEIPADRWPLEGFFRPERDRPNTSYAKWGGFLDGIDRFDAPLFNISAREAGTVDPQARLFLESCWAAMEDAGYTPSALAPDDDPRRPRDVGVYVGAMYSEYQVHEGEERLRGNPVHANSAFWCIANRVSYFFGFEGPSIALDTACSSGLSSLHTACRALRAGDCAVALAGAVNVTVHPNKYLMLSQGRFLSSDGRCRSFGAGGDGYVPGEGVAAVVLKPLAAALRDGDQIHAVIRGSAVNHGGRTNGYTVPNPRAQANLVGRALADAGLTAWDLDYVEAHGTGTALGDPLEIRGLASAFGRDGRVAGADQGGRDPHCPIGSVKSNIGHLESAAGMAAFAKVLLQFRHRTLVPSLHADPPNPEIDFAATPFTVQRRVAAWEPARAGGPAPLRAGISSFGAGGSNAHVVVEEGPRRGPAPADDGRPLVAFLSARTPAALAELAGRLRRYLVRARAEGTAPARADVTYTLAVGRAQLGTRAAVRHRDEEELLAGLARIESGGGAAGAGEQDPAAEAWLGGGRADLAELCGAAGRGRRVTLPHYPFERIRCWYDNQLQRPDDAAGPREGTDAGAWVRGDLRDFGRAPRPAPDTPPASPTPPTGPPVPTPVPAAGPPVPTPVPAAGPPVPTPAPPAGRPPVSTPAPEPVPVSVSREEPDPGPGVDRIRRTLLDILGEVLYEDPAAIGADRPFEEMGLDSLLTEELAVALRERLGLTLEVRDLYEHTTADRLARHLAASAPPTPDTGAESPDAVLDALASGGIGLEEAVSLLEASR</sequence>
<dbReference type="Gene3D" id="1.10.1200.10">
    <property type="entry name" value="ACP-like"/>
    <property type="match status" value="2"/>
</dbReference>
<feature type="region of interest" description="Disordered" evidence="6">
    <location>
        <begin position="2097"/>
        <end position="2203"/>
    </location>
</feature>
<dbReference type="InterPro" id="IPR016039">
    <property type="entry name" value="Thiolase-like"/>
</dbReference>
<feature type="compositionally biased region" description="Low complexity" evidence="6">
    <location>
        <begin position="1339"/>
        <end position="1354"/>
    </location>
</feature>
<dbReference type="GO" id="GO:0006633">
    <property type="term" value="P:fatty acid biosynthetic process"/>
    <property type="evidence" value="ECO:0007669"/>
    <property type="project" value="InterPro"/>
</dbReference>
<dbReference type="PROSITE" id="PS52019">
    <property type="entry name" value="PKS_MFAS_DH"/>
    <property type="match status" value="1"/>
</dbReference>
<dbReference type="Proteomes" id="UP000653493">
    <property type="component" value="Unassembled WGS sequence"/>
</dbReference>
<dbReference type="GO" id="GO:0005886">
    <property type="term" value="C:plasma membrane"/>
    <property type="evidence" value="ECO:0007669"/>
    <property type="project" value="TreeGrafter"/>
</dbReference>
<evidence type="ECO:0000313" key="11">
    <source>
        <dbReference type="Proteomes" id="UP000653493"/>
    </source>
</evidence>
<dbReference type="GO" id="GO:0005737">
    <property type="term" value="C:cytoplasm"/>
    <property type="evidence" value="ECO:0007669"/>
    <property type="project" value="TreeGrafter"/>
</dbReference>
<evidence type="ECO:0000256" key="1">
    <source>
        <dbReference type="ARBA" id="ARBA00022450"/>
    </source>
</evidence>
<dbReference type="Pfam" id="PF14765">
    <property type="entry name" value="PS-DH"/>
    <property type="match status" value="1"/>
</dbReference>
<keyword evidence="2" id="KW-0597">Phosphoprotein</keyword>
<dbReference type="PANTHER" id="PTHR43775">
    <property type="entry name" value="FATTY ACID SYNTHASE"/>
    <property type="match status" value="1"/>
</dbReference>
<gene>
    <name evidence="10" type="ORF">GCM10010238_20350</name>
</gene>
<dbReference type="Pfam" id="PF02801">
    <property type="entry name" value="Ketoacyl-synt_C"/>
    <property type="match status" value="2"/>
</dbReference>
<dbReference type="CDD" id="cd00833">
    <property type="entry name" value="PKS"/>
    <property type="match status" value="2"/>
</dbReference>
<feature type="compositionally biased region" description="Basic and acidic residues" evidence="6">
    <location>
        <begin position="578"/>
        <end position="591"/>
    </location>
</feature>
<feature type="active site" description="Proton donor; for dehydratase activity" evidence="5">
    <location>
        <position position="793"/>
    </location>
</feature>
<dbReference type="InterPro" id="IPR050091">
    <property type="entry name" value="PKS_NRPS_Biosynth_Enz"/>
</dbReference>
<dbReference type="GO" id="GO:0071770">
    <property type="term" value="P:DIM/DIP cell wall layer assembly"/>
    <property type="evidence" value="ECO:0007669"/>
    <property type="project" value="TreeGrafter"/>
</dbReference>
<feature type="region of interest" description="N-terminal hotdog fold" evidence="5">
    <location>
        <begin position="590"/>
        <end position="715"/>
    </location>
</feature>
<dbReference type="InterPro" id="IPR020807">
    <property type="entry name" value="PKS_DH"/>
</dbReference>
<dbReference type="SUPFAM" id="SSF47336">
    <property type="entry name" value="ACP-like"/>
    <property type="match status" value="2"/>
</dbReference>
<dbReference type="Gene3D" id="3.10.129.110">
    <property type="entry name" value="Polyketide synthase dehydratase"/>
    <property type="match status" value="1"/>
</dbReference>
<dbReference type="InterPro" id="IPR018201">
    <property type="entry name" value="Ketoacyl_synth_AS"/>
</dbReference>
<dbReference type="FunFam" id="3.40.47.10:FF:000019">
    <property type="entry name" value="Polyketide synthase type I"/>
    <property type="match status" value="1"/>
</dbReference>
<feature type="domain" description="Carrier" evidence="7">
    <location>
        <begin position="1385"/>
        <end position="1458"/>
    </location>
</feature>
<evidence type="ECO:0008006" key="12">
    <source>
        <dbReference type="Google" id="ProtNLM"/>
    </source>
</evidence>
<evidence type="ECO:0000259" key="8">
    <source>
        <dbReference type="PROSITE" id="PS52004"/>
    </source>
</evidence>
<keyword evidence="11" id="KW-1185">Reference proteome</keyword>
<feature type="domain" description="PKS/mFAS DH" evidence="9">
    <location>
        <begin position="590"/>
        <end position="879"/>
    </location>
</feature>
<comment type="caution">
    <text evidence="10">The sequence shown here is derived from an EMBL/GenBank/DDBJ whole genome shotgun (WGS) entry which is preliminary data.</text>
</comment>
<feature type="domain" description="Ketosynthase family 3 (KS3)" evidence="8">
    <location>
        <begin position="15"/>
        <end position="435"/>
    </location>
</feature>
<dbReference type="Pfam" id="PF21089">
    <property type="entry name" value="PKS_DH_N"/>
    <property type="match status" value="1"/>
</dbReference>
<feature type="compositionally biased region" description="Pro residues" evidence="6">
    <location>
        <begin position="2127"/>
        <end position="2187"/>
    </location>
</feature>
<dbReference type="InterPro" id="IPR009081">
    <property type="entry name" value="PP-bd_ACP"/>
</dbReference>
<evidence type="ECO:0000313" key="10">
    <source>
        <dbReference type="EMBL" id="GGS31232.1"/>
    </source>
</evidence>
<dbReference type="EMBL" id="BMSL01000004">
    <property type="protein sequence ID" value="GGS31232.1"/>
    <property type="molecule type" value="Genomic_DNA"/>
</dbReference>
<dbReference type="Pfam" id="PF08659">
    <property type="entry name" value="KR"/>
    <property type="match status" value="1"/>
</dbReference>
<dbReference type="SUPFAM" id="SSF53901">
    <property type="entry name" value="Thiolase-like"/>
    <property type="match status" value="2"/>
</dbReference>
<dbReference type="InterPro" id="IPR042104">
    <property type="entry name" value="PKS_dehydratase_sf"/>
</dbReference>
<evidence type="ECO:0000256" key="3">
    <source>
        <dbReference type="ARBA" id="ARBA00022679"/>
    </source>
</evidence>
<dbReference type="PROSITE" id="PS00012">
    <property type="entry name" value="PHOSPHOPANTETHEINE"/>
    <property type="match status" value="1"/>
</dbReference>
<evidence type="ECO:0000259" key="7">
    <source>
        <dbReference type="PROSITE" id="PS50075"/>
    </source>
</evidence>
<feature type="region of interest" description="C-terminal hotdog fold" evidence="5">
    <location>
        <begin position="734"/>
        <end position="879"/>
    </location>
</feature>
<dbReference type="Pfam" id="PF00550">
    <property type="entry name" value="PP-binding"/>
    <property type="match status" value="2"/>
</dbReference>
<dbReference type="PROSITE" id="PS50075">
    <property type="entry name" value="CARRIER"/>
    <property type="match status" value="2"/>
</dbReference>
<dbReference type="InterPro" id="IPR020806">
    <property type="entry name" value="PKS_PP-bd"/>
</dbReference>
<dbReference type="InterPro" id="IPR049552">
    <property type="entry name" value="PKS_DH_N"/>
</dbReference>
<feature type="region of interest" description="Disordered" evidence="6">
    <location>
        <begin position="1066"/>
        <end position="1092"/>
    </location>
</feature>
<dbReference type="SMART" id="SM00825">
    <property type="entry name" value="PKS_KS"/>
    <property type="match status" value="2"/>
</dbReference>
<dbReference type="InterPro" id="IPR014031">
    <property type="entry name" value="Ketoacyl_synth_C"/>
</dbReference>
<dbReference type="SMART" id="SM00826">
    <property type="entry name" value="PKS_DH"/>
    <property type="match status" value="1"/>
</dbReference>
<proteinExistence type="predicted"/>
<protein>
    <recommendedName>
        <fullName evidence="12">Polyketide synthase</fullName>
    </recommendedName>
</protein>
<dbReference type="InterPro" id="IPR032821">
    <property type="entry name" value="PKS_assoc"/>
</dbReference>
<accession>A0A918LCC7</accession>
<dbReference type="InterPro" id="IPR049900">
    <property type="entry name" value="PKS_mFAS_DH"/>
</dbReference>
<dbReference type="SMART" id="SM00822">
    <property type="entry name" value="PKS_KR"/>
    <property type="match status" value="1"/>
</dbReference>
<keyword evidence="3" id="KW-0808">Transferase</keyword>
<dbReference type="Pfam" id="PF00109">
    <property type="entry name" value="ketoacyl-synt"/>
    <property type="match status" value="2"/>
</dbReference>
<dbReference type="PROSITE" id="PS52004">
    <property type="entry name" value="KS3_2"/>
    <property type="match status" value="2"/>
</dbReference>
<evidence type="ECO:0000256" key="6">
    <source>
        <dbReference type="SAM" id="MobiDB-lite"/>
    </source>
</evidence>
<dbReference type="Gene3D" id="1.10.1240.100">
    <property type="match status" value="2"/>
</dbReference>
<reference evidence="10" key="2">
    <citation type="submission" date="2020-09" db="EMBL/GenBank/DDBJ databases">
        <authorList>
            <person name="Sun Q."/>
            <person name="Ohkuma M."/>
        </authorList>
    </citation>
    <scope>NUCLEOTIDE SEQUENCE</scope>
    <source>
        <strain evidence="10">JCM 4234</strain>
    </source>
</reference>
<feature type="region of interest" description="Disordered" evidence="6">
    <location>
        <begin position="1461"/>
        <end position="1487"/>
    </location>
</feature>
<dbReference type="SMART" id="SM01294">
    <property type="entry name" value="PKS_PP_betabranch"/>
    <property type="match status" value="1"/>
</dbReference>
<dbReference type="Pfam" id="PF16197">
    <property type="entry name" value="KAsynt_C_assoc"/>
    <property type="match status" value="2"/>
</dbReference>
<dbReference type="PROSITE" id="PS00606">
    <property type="entry name" value="KS3_1"/>
    <property type="match status" value="2"/>
</dbReference>
<name>A0A918LCC7_STRGD</name>
<dbReference type="InterPro" id="IPR014030">
    <property type="entry name" value="Ketoacyl_synth_N"/>
</dbReference>
<feature type="domain" description="Carrier" evidence="7">
    <location>
        <begin position="2200"/>
        <end position="2277"/>
    </location>
</feature>
<dbReference type="InterPro" id="IPR006162">
    <property type="entry name" value="Ppantetheine_attach_site"/>
</dbReference>
<evidence type="ECO:0000256" key="4">
    <source>
        <dbReference type="ARBA" id="ARBA00023315"/>
    </source>
</evidence>
<reference evidence="10" key="1">
    <citation type="journal article" date="2014" name="Int. J. Syst. Evol. Microbiol.">
        <title>Complete genome sequence of Corynebacterium casei LMG S-19264T (=DSM 44701T), isolated from a smear-ripened cheese.</title>
        <authorList>
            <consortium name="US DOE Joint Genome Institute (JGI-PGF)"/>
            <person name="Walter F."/>
            <person name="Albersmeier A."/>
            <person name="Kalinowski J."/>
            <person name="Ruckert C."/>
        </authorList>
    </citation>
    <scope>NUCLEOTIDE SEQUENCE</scope>
    <source>
        <strain evidence="10">JCM 4234</strain>
    </source>
</reference>
<dbReference type="Gene3D" id="3.40.47.10">
    <property type="match status" value="2"/>
</dbReference>
<dbReference type="GO" id="GO:0004312">
    <property type="term" value="F:fatty acid synthase activity"/>
    <property type="evidence" value="ECO:0007669"/>
    <property type="project" value="TreeGrafter"/>
</dbReference>
<dbReference type="Gene3D" id="3.40.50.720">
    <property type="entry name" value="NAD(P)-binding Rossmann-like Domain"/>
    <property type="match status" value="1"/>
</dbReference>
<dbReference type="PANTHER" id="PTHR43775:SF37">
    <property type="entry name" value="SI:DKEY-61P9.11"/>
    <property type="match status" value="1"/>
</dbReference>
<feature type="domain" description="Ketosynthase family 3 (KS3)" evidence="8">
    <location>
        <begin position="1511"/>
        <end position="1953"/>
    </location>
</feature>
<feature type="region of interest" description="Disordered" evidence="6">
    <location>
        <begin position="538"/>
        <end position="599"/>
    </location>
</feature>
<feature type="active site" description="Proton acceptor; for dehydratase activity" evidence="5">
    <location>
        <position position="622"/>
    </location>
</feature>
<dbReference type="InterPro" id="IPR049551">
    <property type="entry name" value="PKS_DH_C"/>
</dbReference>
<dbReference type="SMART" id="SM00823">
    <property type="entry name" value="PKS_PP"/>
    <property type="match status" value="2"/>
</dbReference>